<gene>
    <name evidence="2" type="ORF">ACAOBT_LOCUS24760</name>
</gene>
<dbReference type="Proteomes" id="UP001152888">
    <property type="component" value="Unassembled WGS sequence"/>
</dbReference>
<reference evidence="2" key="1">
    <citation type="submission" date="2022-03" db="EMBL/GenBank/DDBJ databases">
        <authorList>
            <person name="Sayadi A."/>
        </authorList>
    </citation>
    <scope>NUCLEOTIDE SEQUENCE</scope>
</reference>
<evidence type="ECO:0000313" key="2">
    <source>
        <dbReference type="EMBL" id="CAH1999038.1"/>
    </source>
</evidence>
<accession>A0A9P0LT97</accession>
<protein>
    <recommendedName>
        <fullName evidence="1">Ig-like domain-containing protein</fullName>
    </recommendedName>
</protein>
<evidence type="ECO:0000259" key="1">
    <source>
        <dbReference type="PROSITE" id="PS50835"/>
    </source>
</evidence>
<keyword evidence="3" id="KW-1185">Reference proteome</keyword>
<proteinExistence type="predicted"/>
<evidence type="ECO:0000313" key="3">
    <source>
        <dbReference type="Proteomes" id="UP001152888"/>
    </source>
</evidence>
<dbReference type="InterPro" id="IPR036179">
    <property type="entry name" value="Ig-like_dom_sf"/>
</dbReference>
<organism evidence="2 3">
    <name type="scientific">Acanthoscelides obtectus</name>
    <name type="common">Bean weevil</name>
    <name type="synonym">Bruchus obtectus</name>
    <dbReference type="NCBI Taxonomy" id="200917"/>
    <lineage>
        <taxon>Eukaryota</taxon>
        <taxon>Metazoa</taxon>
        <taxon>Ecdysozoa</taxon>
        <taxon>Arthropoda</taxon>
        <taxon>Hexapoda</taxon>
        <taxon>Insecta</taxon>
        <taxon>Pterygota</taxon>
        <taxon>Neoptera</taxon>
        <taxon>Endopterygota</taxon>
        <taxon>Coleoptera</taxon>
        <taxon>Polyphaga</taxon>
        <taxon>Cucujiformia</taxon>
        <taxon>Chrysomeloidea</taxon>
        <taxon>Chrysomelidae</taxon>
        <taxon>Bruchinae</taxon>
        <taxon>Bruchini</taxon>
        <taxon>Acanthoscelides</taxon>
    </lineage>
</organism>
<feature type="domain" description="Ig-like" evidence="1">
    <location>
        <begin position="1"/>
        <end position="100"/>
    </location>
</feature>
<dbReference type="PROSITE" id="PS50835">
    <property type="entry name" value="IG_LIKE"/>
    <property type="match status" value="1"/>
</dbReference>
<dbReference type="OrthoDB" id="10012075at2759"/>
<comment type="caution">
    <text evidence="2">The sequence shown here is derived from an EMBL/GenBank/DDBJ whole genome shotgun (WGS) entry which is preliminary data.</text>
</comment>
<dbReference type="InterPro" id="IPR013783">
    <property type="entry name" value="Ig-like_fold"/>
</dbReference>
<dbReference type="AlphaFoldDB" id="A0A9P0LT97"/>
<dbReference type="Gene3D" id="2.60.40.10">
    <property type="entry name" value="Immunoglobulins"/>
    <property type="match status" value="1"/>
</dbReference>
<dbReference type="EMBL" id="CAKOFQ010007351">
    <property type="protein sequence ID" value="CAH1999038.1"/>
    <property type="molecule type" value="Genomic_DNA"/>
</dbReference>
<dbReference type="SUPFAM" id="SSF48726">
    <property type="entry name" value="Immunoglobulin"/>
    <property type="match status" value="1"/>
</dbReference>
<sequence>MGPEIPHNQLYPTVFCKNSFSVCMDSVSTDRSVRWATSNVRMLFASVPEISTKYVPEIIEDGYKIHMKLKIRSLGPEDYGIYKCVSKNSLGDMEGSINVYRIPDPNKFLQSGKRQQGYEDNIVSGSSKKVQEVHPKRHSNDTSRRISLEHDEIDLQSYYSDACCGYEDTLRLSHLFLPVFLAVLLNNVLHI</sequence>
<dbReference type="InterPro" id="IPR007110">
    <property type="entry name" value="Ig-like_dom"/>
</dbReference>
<name>A0A9P0LT97_ACAOB</name>